<dbReference type="STRING" id="76728.AQ490_22220"/>
<evidence type="ECO:0000313" key="2">
    <source>
        <dbReference type="EMBL" id="KRV49030.1"/>
    </source>
</evidence>
<name>A0A0T6LSM4_WENVI</name>
<accession>A0A0T6LSM4</accession>
<dbReference type="OrthoDB" id="4265044at2"/>
<evidence type="ECO:0000256" key="1">
    <source>
        <dbReference type="SAM" id="Phobius"/>
    </source>
</evidence>
<reference evidence="2 3" key="1">
    <citation type="submission" date="2015-10" db="EMBL/GenBank/DDBJ databases">
        <title>Draft genome sequence of pyrrolomycin-producing Streptomyces vitaminophilus.</title>
        <authorList>
            <person name="Graham D.E."/>
            <person name="Mahan K.M."/>
            <person name="Klingeman D.M."/>
            <person name="Hettich R.L."/>
            <person name="Parry R.J."/>
        </authorList>
    </citation>
    <scope>NUCLEOTIDE SEQUENCE [LARGE SCALE GENOMIC DNA]</scope>
    <source>
        <strain evidence="2 3">ATCC 31673</strain>
    </source>
</reference>
<dbReference type="RefSeq" id="WP_018384836.1">
    <property type="nucleotide sequence ID" value="NZ_LLZU01000016.1"/>
</dbReference>
<gene>
    <name evidence="2" type="ORF">AQ490_22220</name>
</gene>
<protein>
    <submittedName>
        <fullName evidence="2">Uncharacterized protein</fullName>
    </submittedName>
</protein>
<keyword evidence="1" id="KW-0472">Membrane</keyword>
<feature type="transmembrane region" description="Helical" evidence="1">
    <location>
        <begin position="9"/>
        <end position="27"/>
    </location>
</feature>
<proteinExistence type="predicted"/>
<dbReference type="Proteomes" id="UP000050867">
    <property type="component" value="Unassembled WGS sequence"/>
</dbReference>
<keyword evidence="1" id="KW-1133">Transmembrane helix</keyword>
<dbReference type="AlphaFoldDB" id="A0A0T6LSM4"/>
<organism evidence="2 3">
    <name type="scientific">Wenjunlia vitaminophila</name>
    <name type="common">Streptomyces vitaminophilus</name>
    <dbReference type="NCBI Taxonomy" id="76728"/>
    <lineage>
        <taxon>Bacteria</taxon>
        <taxon>Bacillati</taxon>
        <taxon>Actinomycetota</taxon>
        <taxon>Actinomycetes</taxon>
        <taxon>Kitasatosporales</taxon>
        <taxon>Streptomycetaceae</taxon>
        <taxon>Wenjunlia</taxon>
    </lineage>
</organism>
<sequence>MESGPSKAAAWISVVAGTIAILAFFGVNNFEELKQAVADSARSDDSLVDPCEALSTEYLDNLRVGEAKHAGDEFRMDWPKPKSGNPYYWWQCFWPGPNPEVGGGNLVIGYSQSTQPSTAGMQPMNGIPHATYGPQNPGYDSSCYVDWPISGGRGKASVWYGGTCSDTMLIARKAYEKLSR</sequence>
<keyword evidence="3" id="KW-1185">Reference proteome</keyword>
<keyword evidence="1" id="KW-0812">Transmembrane</keyword>
<comment type="caution">
    <text evidence="2">The sequence shown here is derived from an EMBL/GenBank/DDBJ whole genome shotgun (WGS) entry which is preliminary data.</text>
</comment>
<evidence type="ECO:0000313" key="3">
    <source>
        <dbReference type="Proteomes" id="UP000050867"/>
    </source>
</evidence>
<dbReference type="EMBL" id="LLZU01000016">
    <property type="protein sequence ID" value="KRV49030.1"/>
    <property type="molecule type" value="Genomic_DNA"/>
</dbReference>